<dbReference type="Pfam" id="PF25601">
    <property type="entry name" value="AAA_lid_14"/>
    <property type="match status" value="1"/>
</dbReference>
<evidence type="ECO:0000256" key="4">
    <source>
        <dbReference type="ARBA" id="ARBA00023012"/>
    </source>
</evidence>
<evidence type="ECO:0000256" key="5">
    <source>
        <dbReference type="ARBA" id="ARBA00023015"/>
    </source>
</evidence>
<feature type="domain" description="Sigma-54 factor interaction" evidence="9">
    <location>
        <begin position="143"/>
        <end position="374"/>
    </location>
</feature>
<dbReference type="CDD" id="cd00009">
    <property type="entry name" value="AAA"/>
    <property type="match status" value="1"/>
</dbReference>
<dbReference type="PROSITE" id="PS00676">
    <property type="entry name" value="SIGMA54_INTERACT_2"/>
    <property type="match status" value="1"/>
</dbReference>
<dbReference type="GO" id="GO:0006355">
    <property type="term" value="P:regulation of DNA-templated transcription"/>
    <property type="evidence" value="ECO:0007669"/>
    <property type="project" value="InterPro"/>
</dbReference>
<keyword evidence="3" id="KW-0067">ATP-binding</keyword>
<dbReference type="EMBL" id="FAOP01000006">
    <property type="protein sequence ID" value="CUU06667.1"/>
    <property type="molecule type" value="Genomic_DNA"/>
</dbReference>
<keyword evidence="6 11" id="KW-0238">DNA-binding</keyword>
<evidence type="ECO:0000256" key="2">
    <source>
        <dbReference type="ARBA" id="ARBA00022741"/>
    </source>
</evidence>
<keyword evidence="5" id="KW-0805">Transcription regulation</keyword>
<dbReference type="SMART" id="SM00382">
    <property type="entry name" value="AAA"/>
    <property type="match status" value="1"/>
</dbReference>
<dbReference type="PROSITE" id="PS50110">
    <property type="entry name" value="RESPONSE_REGULATORY"/>
    <property type="match status" value="1"/>
</dbReference>
<evidence type="ECO:0000259" key="9">
    <source>
        <dbReference type="PROSITE" id="PS50045"/>
    </source>
</evidence>
<dbReference type="PROSITE" id="PS50045">
    <property type="entry name" value="SIGMA54_INTERACT_4"/>
    <property type="match status" value="1"/>
</dbReference>
<keyword evidence="7" id="KW-0804">Transcription</keyword>
<dbReference type="STRING" id="1633631.GCA_001442925_01564"/>
<dbReference type="PROSITE" id="PS00675">
    <property type="entry name" value="SIGMA54_INTERACT_1"/>
    <property type="match status" value="1"/>
</dbReference>
<feature type="modified residue" description="4-aspartylphosphate" evidence="8">
    <location>
        <position position="53"/>
    </location>
</feature>
<accession>A0A0P1MK43</accession>
<reference evidence="11 12" key="1">
    <citation type="submission" date="2015-11" db="EMBL/GenBank/DDBJ databases">
        <authorList>
            <person name="Zhang Y."/>
            <person name="Guo Z."/>
        </authorList>
    </citation>
    <scope>NUCLEOTIDE SEQUENCE [LARGE SCALE GENOMIC DNA]</scope>
    <source>
        <strain evidence="11">JGI-4</strain>
    </source>
</reference>
<dbReference type="InterPro" id="IPR002197">
    <property type="entry name" value="HTH_Fis"/>
</dbReference>
<sequence length="467" mass="53318">MKFKVMVIDDDNLFNQSITQVLNDSGYEVVSYLSGEEALRDLRNESPDVVLLDIFLKGENGIDVLKQLKQEEPALPVIMITAYSDVNLAVQAIKLGAEDFILKPLDFEHLEITMQKAIKNIKLQREVQQLKEQLFEYAGEYRIIGQSKGLLEALRLAEKYAQGDDTTVLITGETGTGKELIARYIHDKSSRRDGPFIAINCGAIPKDLIESELFGYERGAFTGATEKMKQGKFELAHGGTILLDEVGELSPEAQVKLLRVLQDKKFYRLGGTKEISVDVRVIASTNKDLKKEVEEGRFRSDLYYRLNVATIHLPPLRERKEDIPSLVMSFIMEFNKKFGKNFTGVDDKAMEMLQSYHWPGNIRELRNTIERITLIENDTKIRAEHLTHFQFQKAEIHANNENEFVLKIPPTGVTMDKVLRELIIQTLRITNGNQIQAAKILGITRSKLRYRMEQLKIEQKKIISGMR</sequence>
<dbReference type="Gene3D" id="3.40.50.300">
    <property type="entry name" value="P-loop containing nucleotide triphosphate hydrolases"/>
    <property type="match status" value="1"/>
</dbReference>
<accession>A0A0N7MPA8</accession>
<dbReference type="FunFam" id="3.40.50.2300:FF:000018">
    <property type="entry name" value="DNA-binding transcriptional regulator NtrC"/>
    <property type="match status" value="1"/>
</dbReference>
<keyword evidence="4" id="KW-0902">Two-component regulatory system</keyword>
<dbReference type="InterPro" id="IPR027417">
    <property type="entry name" value="P-loop_NTPase"/>
</dbReference>
<feature type="domain" description="Response regulatory" evidence="10">
    <location>
        <begin position="4"/>
        <end position="118"/>
    </location>
</feature>
<organism evidence="11 12">
    <name type="scientific">Candidatus Kryptonium thompsonii</name>
    <dbReference type="NCBI Taxonomy" id="1633631"/>
    <lineage>
        <taxon>Bacteria</taxon>
        <taxon>Pseudomonadati</taxon>
        <taxon>Candidatus Kryptoniota</taxon>
        <taxon>Candidatus Kryptonium</taxon>
    </lineage>
</organism>
<dbReference type="Pfam" id="PF02954">
    <property type="entry name" value="HTH_8"/>
    <property type="match status" value="1"/>
</dbReference>
<name>A0A0P1LEK6_9BACT</name>
<dbReference type="PANTHER" id="PTHR32071:SF57">
    <property type="entry name" value="C4-DICARBOXYLATE TRANSPORT TRANSCRIPTIONAL REGULATORY PROTEIN DCTD"/>
    <property type="match status" value="1"/>
</dbReference>
<dbReference type="GO" id="GO:0005524">
    <property type="term" value="F:ATP binding"/>
    <property type="evidence" value="ECO:0007669"/>
    <property type="project" value="UniProtKB-KW"/>
</dbReference>
<evidence type="ECO:0000313" key="11">
    <source>
        <dbReference type="EMBL" id="CUU06667.1"/>
    </source>
</evidence>
<dbReference type="InterPro" id="IPR011006">
    <property type="entry name" value="CheY-like_superfamily"/>
</dbReference>
<evidence type="ECO:0000313" key="12">
    <source>
        <dbReference type="Proteomes" id="UP000182011"/>
    </source>
</evidence>
<dbReference type="GO" id="GO:0000160">
    <property type="term" value="P:phosphorelay signal transduction system"/>
    <property type="evidence" value="ECO:0007669"/>
    <property type="project" value="UniProtKB-KW"/>
</dbReference>
<dbReference type="InterPro" id="IPR025944">
    <property type="entry name" value="Sigma_54_int_dom_CS"/>
</dbReference>
<dbReference type="SMART" id="SM00448">
    <property type="entry name" value="REC"/>
    <property type="match status" value="1"/>
</dbReference>
<gene>
    <name evidence="11" type="ORF">JGI4_01569</name>
</gene>
<evidence type="ECO:0000256" key="7">
    <source>
        <dbReference type="ARBA" id="ARBA00023163"/>
    </source>
</evidence>
<dbReference type="PROSITE" id="PS00688">
    <property type="entry name" value="SIGMA54_INTERACT_3"/>
    <property type="match status" value="1"/>
</dbReference>
<dbReference type="InterPro" id="IPR025943">
    <property type="entry name" value="Sigma_54_int_dom_ATP-bd_2"/>
</dbReference>
<accession>A0A0P1MPD7</accession>
<proteinExistence type="predicted"/>
<accession>A0A0P1LEK6</accession>
<evidence type="ECO:0000256" key="3">
    <source>
        <dbReference type="ARBA" id="ARBA00022840"/>
    </source>
</evidence>
<dbReference type="Gene3D" id="3.40.50.2300">
    <property type="match status" value="1"/>
</dbReference>
<dbReference type="Pfam" id="PF00072">
    <property type="entry name" value="Response_reg"/>
    <property type="match status" value="1"/>
</dbReference>
<dbReference type="RefSeq" id="WP_075427247.1">
    <property type="nucleotide sequence ID" value="NZ_CZVL01000065.1"/>
</dbReference>
<evidence type="ECO:0000256" key="6">
    <source>
        <dbReference type="ARBA" id="ARBA00023125"/>
    </source>
</evidence>
<dbReference type="SUPFAM" id="SSF52540">
    <property type="entry name" value="P-loop containing nucleoside triphosphate hydrolases"/>
    <property type="match status" value="1"/>
</dbReference>
<accession>A0A0S4N707</accession>
<dbReference type="InterPro" id="IPR025662">
    <property type="entry name" value="Sigma_54_int_dom_ATP-bd_1"/>
</dbReference>
<dbReference type="FunFam" id="3.40.50.300:FF:000006">
    <property type="entry name" value="DNA-binding transcriptional regulator NtrC"/>
    <property type="match status" value="1"/>
</dbReference>
<dbReference type="InterPro" id="IPR002078">
    <property type="entry name" value="Sigma_54_int"/>
</dbReference>
<dbReference type="Gene3D" id="1.10.8.60">
    <property type="match status" value="1"/>
</dbReference>
<accession>A0A0P1P202</accession>
<dbReference type="PANTHER" id="PTHR32071">
    <property type="entry name" value="TRANSCRIPTIONAL REGULATORY PROTEIN"/>
    <property type="match status" value="1"/>
</dbReference>
<dbReference type="InterPro" id="IPR058031">
    <property type="entry name" value="AAA_lid_NorR"/>
</dbReference>
<evidence type="ECO:0000256" key="8">
    <source>
        <dbReference type="PROSITE-ProRule" id="PRU00169"/>
    </source>
</evidence>
<dbReference type="SUPFAM" id="SSF46689">
    <property type="entry name" value="Homeodomain-like"/>
    <property type="match status" value="1"/>
</dbReference>
<dbReference type="GO" id="GO:0043565">
    <property type="term" value="F:sequence-specific DNA binding"/>
    <property type="evidence" value="ECO:0007669"/>
    <property type="project" value="InterPro"/>
</dbReference>
<dbReference type="AlphaFoldDB" id="A0A0P1LEK6"/>
<dbReference type="Gene3D" id="1.10.10.60">
    <property type="entry name" value="Homeodomain-like"/>
    <property type="match status" value="1"/>
</dbReference>
<dbReference type="InterPro" id="IPR009057">
    <property type="entry name" value="Homeodomain-like_sf"/>
</dbReference>
<accession>A0A0P1LW63</accession>
<dbReference type="PRINTS" id="PR01590">
    <property type="entry name" value="HTHFIS"/>
</dbReference>
<evidence type="ECO:0000256" key="1">
    <source>
        <dbReference type="ARBA" id="ARBA00022553"/>
    </source>
</evidence>
<dbReference type="Proteomes" id="UP000182011">
    <property type="component" value="Unassembled WGS sequence"/>
</dbReference>
<keyword evidence="2" id="KW-0547">Nucleotide-binding</keyword>
<dbReference type="OrthoDB" id="9782110at2"/>
<dbReference type="InterPro" id="IPR003593">
    <property type="entry name" value="AAA+_ATPase"/>
</dbReference>
<keyword evidence="1 8" id="KW-0597">Phosphoprotein</keyword>
<dbReference type="SUPFAM" id="SSF52172">
    <property type="entry name" value="CheY-like"/>
    <property type="match status" value="1"/>
</dbReference>
<evidence type="ECO:0000259" key="10">
    <source>
        <dbReference type="PROSITE" id="PS50110"/>
    </source>
</evidence>
<protein>
    <submittedName>
        <fullName evidence="11">DNA-binding transcriptional response regulator, NtrC family, contains REC, AAA-type ATPase, and a Fis-type DNA-binding domains</fullName>
    </submittedName>
</protein>
<accession>A0A0P1LPR3</accession>
<dbReference type="InterPro" id="IPR001789">
    <property type="entry name" value="Sig_transdc_resp-reg_receiver"/>
</dbReference>
<dbReference type="Pfam" id="PF00158">
    <property type="entry name" value="Sigma54_activat"/>
    <property type="match status" value="1"/>
</dbReference>